<dbReference type="Proteomes" id="UP000555003">
    <property type="component" value="Unassembled WGS sequence"/>
</dbReference>
<dbReference type="RefSeq" id="WP_182493863.1">
    <property type="nucleotide sequence ID" value="NZ_JACJIS010000002.1"/>
</dbReference>
<proteinExistence type="predicted"/>
<reference evidence="1 2" key="1">
    <citation type="submission" date="2020-08" db="EMBL/GenBank/DDBJ databases">
        <title>Genomic Encyclopedia of Type Strains, Phase IV (KMG-IV): sequencing the most valuable type-strain genomes for metagenomic binning, comparative biology and taxonomic classification.</title>
        <authorList>
            <person name="Goeker M."/>
        </authorList>
    </citation>
    <scope>NUCLEOTIDE SEQUENCE [LARGE SCALE GENOMIC DNA]</scope>
    <source>
        <strain evidence="1 2">DSM 100397</strain>
    </source>
</reference>
<dbReference type="EMBL" id="JACJIS010000002">
    <property type="protein sequence ID" value="MBA9074284.1"/>
    <property type="molecule type" value="Genomic_DNA"/>
</dbReference>
<protein>
    <recommendedName>
        <fullName evidence="3">CHAT domain-containing protein</fullName>
    </recommendedName>
</protein>
<organism evidence="1 2">
    <name type="scientific">Flavobacterium gossypii</name>
    <dbReference type="NCBI Taxonomy" id="1646119"/>
    <lineage>
        <taxon>Bacteria</taxon>
        <taxon>Pseudomonadati</taxon>
        <taxon>Bacteroidota</taxon>
        <taxon>Flavobacteriia</taxon>
        <taxon>Flavobacteriales</taxon>
        <taxon>Flavobacteriaceae</taxon>
        <taxon>Flavobacterium</taxon>
    </lineage>
</organism>
<sequence length="195" mass="22848">MTTKPKVFIVESLTFKDEKDDLFEGQVLSKILKFAMIESQYYYVRTKREFEHVIDLFKKSNYRYLHISCHGNRNGISTTLDRISFEELGWILENVIDNKRLFISACSVMNKNLANQILANTDCYSIVGPSKDIYMDDAVIFWAAFYQLMFKKNPSKMNRISLENTIKKLVETFEIPIKYYAASDDSTGWNEINLR</sequence>
<comment type="caution">
    <text evidence="1">The sequence shown here is derived from an EMBL/GenBank/DDBJ whole genome shotgun (WGS) entry which is preliminary data.</text>
</comment>
<evidence type="ECO:0008006" key="3">
    <source>
        <dbReference type="Google" id="ProtNLM"/>
    </source>
</evidence>
<evidence type="ECO:0000313" key="1">
    <source>
        <dbReference type="EMBL" id="MBA9074284.1"/>
    </source>
</evidence>
<gene>
    <name evidence="1" type="ORF">GGR22_002451</name>
</gene>
<accession>A0ABR6DS44</accession>
<keyword evidence="2" id="KW-1185">Reference proteome</keyword>
<name>A0ABR6DS44_9FLAO</name>
<evidence type="ECO:0000313" key="2">
    <source>
        <dbReference type="Proteomes" id="UP000555003"/>
    </source>
</evidence>